<feature type="transmembrane region" description="Helical" evidence="2">
    <location>
        <begin position="1104"/>
        <end position="1128"/>
    </location>
</feature>
<accession>A0A4Y2CN68</accession>
<feature type="compositionally biased region" description="Low complexity" evidence="1">
    <location>
        <begin position="142"/>
        <end position="151"/>
    </location>
</feature>
<feature type="region of interest" description="Disordered" evidence="1">
    <location>
        <begin position="415"/>
        <end position="509"/>
    </location>
</feature>
<feature type="compositionally biased region" description="Polar residues" evidence="1">
    <location>
        <begin position="461"/>
        <end position="480"/>
    </location>
</feature>
<sequence length="1203" mass="133347">MVDKVSYVEERIAHAGGLPVTEMGDRQSSLPFFFKSREGSGRQKRRAELGTSIERLDAENPVGFASEQVECLGVPVSNTSPPSPLAGKMKFPILLITYVFVQISSCTQSDVPAEELAQTNPMASTSAYPALNSESETKEASSSDSSTVTASKAHDSSQDRYDTTTGSRSTAFAKITWNPVSSLVLSTDVLTKSPDYENTFPSSSLQNTTQYSGTNAFNYQTPPSIFENLDHEENELDSDTRVTDMSKSLKTTLNTDLPPLYTHKFETVHTESPTDNPHVLHRSVHHLLSESEDEPISVKTTKLDASFEQNVKSSTRIPMSPVSDYTIVEGSTSASATEFSNPELSAESKEMFSILTRDETITTDSSLFSSTKGISENLFRINMRETENMENSTFITERIKFSDDENLKSTTSLNIELDAENREQESDFYDSSLDPNSTYTESSKDLESVKTLSSSEKSSEGQELTSSLNLEMTPVSSFFDQSEKRSEMSTSTTTVALKDRSTDNLTPEKFPSTISDILSVDISSNTRLPPFTISTFHDESLPQNSSDLNSSQENHLSAVTEVTTSHSSYTIPIKSSDQEILSISALTGHGFSTTADDSITTTSLETDVSSIFQLNNTTVLTITEGYKESTIVSASVSEGIEMEKTIIPSIHSTEHLTSSDDEITENVSSSLERDRSSKYDASTVSNIEKETSGFSTSVISGLSDIAASTYSAVNTFEDTSKLLTTIDPNTMRGHYLPSTKKLSTATVKDIEESNTVTDIPLHKHMGRESSTDYFTEQSTVLQTVPYHWLPSTRTQLPSTVTNDIEESKSSNFAFISSRKDIDTETSTDIFTEQSTVPPTVSYHPLSSTTVEQSLSSTTDNAFSSFKPIHDFNTEETSTSKLESYTVTDEIATSLPESYSTDTSTALPEMHREGKHIPFSTASTVRVTDLSSEYGFLLVTTEKTPVNDTEVHYMQIQIEDINLIDRTNMITAIIQFPVDSVYKTDMKVKLARTHQWLDKVLTKEFQNWTRDPFEEVEEQENEIPFGNISIFYVKPTPETNDSHITMTFIIYNAWKNRTLPAHFVLGTLNFYSKELKESINASAVYFYHGLSTESYDLLSAVFDKYGIIIFTICLAVVGITILVCVVIFYRKKTRQSIHYLADSKLQQNLQEAVGIDLTPASIILQDEKEEKGNKICDDEGWLVPIADVPVAEDNNVPNVQDTKL</sequence>
<keyword evidence="2" id="KW-1133">Transmembrane helix</keyword>
<comment type="caution">
    <text evidence="3">The sequence shown here is derived from an EMBL/GenBank/DDBJ whole genome shotgun (WGS) entry which is preliminary data.</text>
</comment>
<name>A0A4Y2CN68_ARAVE</name>
<feature type="region of interest" description="Disordered" evidence="1">
    <location>
        <begin position="126"/>
        <end position="165"/>
    </location>
</feature>
<protein>
    <submittedName>
        <fullName evidence="3">Uncharacterized protein</fullName>
    </submittedName>
</protein>
<gene>
    <name evidence="3" type="ORF">AVEN_46897_1</name>
</gene>
<dbReference type="AlphaFoldDB" id="A0A4Y2CN68"/>
<keyword evidence="2" id="KW-0812">Transmembrane</keyword>
<evidence type="ECO:0000256" key="1">
    <source>
        <dbReference type="SAM" id="MobiDB-lite"/>
    </source>
</evidence>
<evidence type="ECO:0000313" key="4">
    <source>
        <dbReference type="Proteomes" id="UP000499080"/>
    </source>
</evidence>
<keyword evidence="2" id="KW-0472">Membrane</keyword>
<keyword evidence="4" id="KW-1185">Reference proteome</keyword>
<evidence type="ECO:0000256" key="2">
    <source>
        <dbReference type="SAM" id="Phobius"/>
    </source>
</evidence>
<feature type="region of interest" description="Disordered" evidence="1">
    <location>
        <begin position="655"/>
        <end position="676"/>
    </location>
</feature>
<proteinExistence type="predicted"/>
<feature type="compositionally biased region" description="Basic and acidic residues" evidence="1">
    <location>
        <begin position="152"/>
        <end position="162"/>
    </location>
</feature>
<dbReference type="Proteomes" id="UP000499080">
    <property type="component" value="Unassembled WGS sequence"/>
</dbReference>
<organism evidence="3 4">
    <name type="scientific">Araneus ventricosus</name>
    <name type="common">Orbweaver spider</name>
    <name type="synonym">Epeira ventricosa</name>
    <dbReference type="NCBI Taxonomy" id="182803"/>
    <lineage>
        <taxon>Eukaryota</taxon>
        <taxon>Metazoa</taxon>
        <taxon>Ecdysozoa</taxon>
        <taxon>Arthropoda</taxon>
        <taxon>Chelicerata</taxon>
        <taxon>Arachnida</taxon>
        <taxon>Araneae</taxon>
        <taxon>Araneomorphae</taxon>
        <taxon>Entelegynae</taxon>
        <taxon>Araneoidea</taxon>
        <taxon>Araneidae</taxon>
        <taxon>Araneus</taxon>
    </lineage>
</organism>
<dbReference type="EMBL" id="BGPR01000214">
    <property type="protein sequence ID" value="GBM05364.1"/>
    <property type="molecule type" value="Genomic_DNA"/>
</dbReference>
<reference evidence="3 4" key="1">
    <citation type="journal article" date="2019" name="Sci. Rep.">
        <title>Orb-weaving spider Araneus ventricosus genome elucidates the spidroin gene catalogue.</title>
        <authorList>
            <person name="Kono N."/>
            <person name="Nakamura H."/>
            <person name="Ohtoshi R."/>
            <person name="Moran D.A.P."/>
            <person name="Shinohara A."/>
            <person name="Yoshida Y."/>
            <person name="Fujiwara M."/>
            <person name="Mori M."/>
            <person name="Tomita M."/>
            <person name="Arakawa K."/>
        </authorList>
    </citation>
    <scope>NUCLEOTIDE SEQUENCE [LARGE SCALE GENOMIC DNA]</scope>
</reference>
<evidence type="ECO:0000313" key="3">
    <source>
        <dbReference type="EMBL" id="GBM05364.1"/>
    </source>
</evidence>
<dbReference type="OrthoDB" id="6431230at2759"/>